<evidence type="ECO:0000259" key="5">
    <source>
        <dbReference type="Pfam" id="PF03958"/>
    </source>
</evidence>
<evidence type="ECO:0000256" key="1">
    <source>
        <dbReference type="ARBA" id="ARBA00004370"/>
    </source>
</evidence>
<dbReference type="GO" id="GO:0015627">
    <property type="term" value="C:type II protein secretion system complex"/>
    <property type="evidence" value="ECO:0007669"/>
    <property type="project" value="TreeGrafter"/>
</dbReference>
<dbReference type="OrthoDB" id="221929at2"/>
<evidence type="ECO:0000313" key="6">
    <source>
        <dbReference type="EMBL" id="QDT17562.1"/>
    </source>
</evidence>
<dbReference type="RefSeq" id="WP_145360417.1">
    <property type="nucleotide sequence ID" value="NZ_CP036265.1"/>
</dbReference>
<feature type="region of interest" description="Disordered" evidence="4">
    <location>
        <begin position="1127"/>
        <end position="1165"/>
    </location>
</feature>
<dbReference type="EMBL" id="CP036265">
    <property type="protein sequence ID" value="QDT17562.1"/>
    <property type="molecule type" value="Genomic_DNA"/>
</dbReference>
<keyword evidence="2" id="KW-0732">Signal</keyword>
<dbReference type="PANTHER" id="PTHR30332:SF24">
    <property type="entry name" value="SECRETIN GSPD-RELATED"/>
    <property type="match status" value="1"/>
</dbReference>
<dbReference type="AlphaFoldDB" id="A0A517PDV7"/>
<evidence type="ECO:0000256" key="2">
    <source>
        <dbReference type="ARBA" id="ARBA00022729"/>
    </source>
</evidence>
<gene>
    <name evidence="6" type="ORF">CA12_36900</name>
</gene>
<dbReference type="KEGG" id="acaf:CA12_36900"/>
<evidence type="ECO:0000256" key="4">
    <source>
        <dbReference type="SAM" id="MobiDB-lite"/>
    </source>
</evidence>
<evidence type="ECO:0000313" key="7">
    <source>
        <dbReference type="Proteomes" id="UP000318741"/>
    </source>
</evidence>
<dbReference type="Proteomes" id="UP000318741">
    <property type="component" value="Chromosome"/>
</dbReference>
<dbReference type="PANTHER" id="PTHR30332">
    <property type="entry name" value="PROBABLE GENERAL SECRETION PATHWAY PROTEIN D"/>
    <property type="match status" value="1"/>
</dbReference>
<feature type="compositionally biased region" description="Gly residues" evidence="4">
    <location>
        <begin position="1035"/>
        <end position="1045"/>
    </location>
</feature>
<dbReference type="Pfam" id="PF03958">
    <property type="entry name" value="Secretin_N"/>
    <property type="match status" value="3"/>
</dbReference>
<accession>A0A517PDV7</accession>
<keyword evidence="3" id="KW-0472">Membrane</keyword>
<feature type="domain" description="NolW-like" evidence="5">
    <location>
        <begin position="890"/>
        <end position="986"/>
    </location>
</feature>
<proteinExistence type="predicted"/>
<protein>
    <submittedName>
        <fullName evidence="6">Bacterial type II/III secretion system short domain protein</fullName>
    </submittedName>
</protein>
<feature type="region of interest" description="Disordered" evidence="4">
    <location>
        <begin position="504"/>
        <end position="525"/>
    </location>
</feature>
<keyword evidence="7" id="KW-1185">Reference proteome</keyword>
<comment type="subcellular location">
    <subcellularLocation>
        <location evidence="1">Membrane</location>
    </subcellularLocation>
</comment>
<feature type="domain" description="NolW-like" evidence="5">
    <location>
        <begin position="998"/>
        <end position="1100"/>
    </location>
</feature>
<sequence>MSRSIASPPRLHPVGSGRRVLWAATIALLCAGPAFAQRGGPGGGRGPGGPPDLFENEGFREEVGLSADQIEKLRELREASREGLDREKIGEMFRNATTDEERQKVREQMSEQFRAAEEKFQEQSKEVFTDEQRERYQQIQVRQRGVSGAIESDDLAAELKLTDEQRDAMREIRDAEFAKLRESGDWAKFRDPEFRQQLEEKMLEKVSDEQRNAYQQKIGPAPSYDLFNRGDRRGAGGPQTVTGQEFGALREFDTAVPEGATATIDFGRGRRREMDQTEIEASVETATAMSDVAEAAGADAVVPAAVADAIEEPTAAENTMSFNFRYAPWEPVLREFAQFAGLTLDPGPVPPGTFNYFDDGEYTPTEALDILNGYLLQRGYVLVRRDRFLICANIDEGIPPNLVPDVALEDLPDRGDNELVRVVIPLKGSDSKTAVQEIEPFLGPQGTAASLTAMNSVVVRDIGGNVRRIAALLGQLGQEIVFEQVPLKHLDAYDAAMAVRTQLGMESSNSRDRRGGSSNENQEISVAADERTQTLLITARPEKILLVKEILKAVDVSEDADGNPIAYASSRPVFRSYPLQSADPDDVRDTIVSLFPDAMVNEDDRGRAVHINAAPGQQERIAEIVQQIDGNVRAETQSVVIPLSRLDPLSVTLTLNNMFIAEGEKAPVVEPDPLGRRLLVRATPDQVSEIKGLLLQLGEDGTGARAAGGSLRTISLGGRDPERMVPLLQQMWEIRDPTPIRIVTPSAPNAVERRGAPASRTEKPVPQEEARLDDPFSVLGGPSFSLPQDDPAAPQSGDAAAPASEPAAPAPATPTPAAAESGESLEDALNAAAGNASADVPPADPNAPVTMTVLDGQLVLYSEDEEKLNELEDLVARLGSLIPPDDGWNVFYLVNADATATAETLEQLIPSASVAGVGSDGTMMGTMASGLSSFGGSLMDVAGVSSLGGPTSLKIVPDVRANALYVQGPRTGVRQVEQLLTVLDADSRPDNARERLPRTIPVQYADVNEVAEIVREVFKEQTSEGMAAQMASRSRGGGSSRGGGDSNPLAMLMGGMAGGGDAASVQLSIGVDTRTSRLVVSAPESLFQQVEDLVQDLDLAAKDAERGVQFMTLRDADPTSVTAALSSMMPRVSGGGGSVVRSPRSTGGGGSTPSPRSDDNGGGTDAAARALMFQQMMQNRGGGDGGRGAFGGRGGGDAGGGRGDAGGGRGDAGGGGQTRGGRGGR</sequence>
<reference evidence="6 7" key="1">
    <citation type="submission" date="2019-02" db="EMBL/GenBank/DDBJ databases">
        <title>Deep-cultivation of Planctomycetes and their phenomic and genomic characterization uncovers novel biology.</title>
        <authorList>
            <person name="Wiegand S."/>
            <person name="Jogler M."/>
            <person name="Boedeker C."/>
            <person name="Pinto D."/>
            <person name="Vollmers J."/>
            <person name="Rivas-Marin E."/>
            <person name="Kohn T."/>
            <person name="Peeters S.H."/>
            <person name="Heuer A."/>
            <person name="Rast P."/>
            <person name="Oberbeckmann S."/>
            <person name="Bunk B."/>
            <person name="Jeske O."/>
            <person name="Meyerdierks A."/>
            <person name="Storesund J.E."/>
            <person name="Kallscheuer N."/>
            <person name="Luecker S."/>
            <person name="Lage O.M."/>
            <person name="Pohl T."/>
            <person name="Merkel B.J."/>
            <person name="Hornburger P."/>
            <person name="Mueller R.-W."/>
            <person name="Bruemmer F."/>
            <person name="Labrenz M."/>
            <person name="Spormann A.M."/>
            <person name="Op den Camp H."/>
            <person name="Overmann J."/>
            <person name="Amann R."/>
            <person name="Jetten M.S.M."/>
            <person name="Mascher T."/>
            <person name="Medema M.H."/>
            <person name="Devos D.P."/>
            <person name="Kaster A.-K."/>
            <person name="Ovreas L."/>
            <person name="Rohde M."/>
            <person name="Galperin M.Y."/>
            <person name="Jogler C."/>
        </authorList>
    </citation>
    <scope>NUCLEOTIDE SEQUENCE [LARGE SCALE GENOMIC DNA]</scope>
    <source>
        <strain evidence="6 7">CA12</strain>
    </source>
</reference>
<dbReference type="GO" id="GO:0009306">
    <property type="term" value="P:protein secretion"/>
    <property type="evidence" value="ECO:0007669"/>
    <property type="project" value="TreeGrafter"/>
</dbReference>
<dbReference type="InterPro" id="IPR050810">
    <property type="entry name" value="Bact_Secretion_Sys_Channel"/>
</dbReference>
<feature type="domain" description="NolW-like" evidence="5">
    <location>
        <begin position="485"/>
        <end position="558"/>
    </location>
</feature>
<organism evidence="6 7">
    <name type="scientific">Alienimonas californiensis</name>
    <dbReference type="NCBI Taxonomy" id="2527989"/>
    <lineage>
        <taxon>Bacteria</taxon>
        <taxon>Pseudomonadati</taxon>
        <taxon>Planctomycetota</taxon>
        <taxon>Planctomycetia</taxon>
        <taxon>Planctomycetales</taxon>
        <taxon>Planctomycetaceae</taxon>
        <taxon>Alienimonas</taxon>
    </lineage>
</organism>
<feature type="compositionally biased region" description="Low complexity" evidence="4">
    <location>
        <begin position="787"/>
        <end position="807"/>
    </location>
</feature>
<feature type="compositionally biased region" description="Gly residues" evidence="4">
    <location>
        <begin position="1180"/>
        <end position="1225"/>
    </location>
</feature>
<dbReference type="InterPro" id="IPR005644">
    <property type="entry name" value="NolW-like"/>
</dbReference>
<feature type="region of interest" description="Disordered" evidence="4">
    <location>
        <begin position="1178"/>
        <end position="1225"/>
    </location>
</feature>
<dbReference type="GO" id="GO:0016020">
    <property type="term" value="C:membrane"/>
    <property type="evidence" value="ECO:0007669"/>
    <property type="project" value="UniProtKB-SubCell"/>
</dbReference>
<feature type="region of interest" description="Disordered" evidence="4">
    <location>
        <begin position="739"/>
        <end position="823"/>
    </location>
</feature>
<name>A0A517PDV7_9PLAN</name>
<feature type="compositionally biased region" description="Basic and acidic residues" evidence="4">
    <location>
        <begin position="751"/>
        <end position="774"/>
    </location>
</feature>
<feature type="region of interest" description="Disordered" evidence="4">
    <location>
        <begin position="1024"/>
        <end position="1048"/>
    </location>
</feature>
<evidence type="ECO:0000256" key="3">
    <source>
        <dbReference type="ARBA" id="ARBA00023136"/>
    </source>
</evidence>
<dbReference type="Gene3D" id="3.30.1370.120">
    <property type="match status" value="4"/>
</dbReference>
<dbReference type="InterPro" id="IPR038591">
    <property type="entry name" value="NolW-like_sf"/>
</dbReference>